<dbReference type="GO" id="GO:0051304">
    <property type="term" value="P:chromosome separation"/>
    <property type="evidence" value="ECO:0007669"/>
    <property type="project" value="InterPro"/>
</dbReference>
<evidence type="ECO:0000256" key="3">
    <source>
        <dbReference type="ARBA" id="ARBA00022829"/>
    </source>
</evidence>
<dbReference type="Proteomes" id="UP000198948">
    <property type="component" value="Unassembled WGS sequence"/>
</dbReference>
<feature type="region of interest" description="Disordered" evidence="6">
    <location>
        <begin position="191"/>
        <end position="211"/>
    </location>
</feature>
<dbReference type="AlphaFoldDB" id="A0A1H9R7H8"/>
<evidence type="ECO:0000313" key="8">
    <source>
        <dbReference type="Proteomes" id="UP000198948"/>
    </source>
</evidence>
<dbReference type="Gene3D" id="1.10.10.10">
    <property type="entry name" value="Winged helix-like DNA-binding domain superfamily/Winged helix DNA-binding domain"/>
    <property type="match status" value="2"/>
</dbReference>
<sequence>MNELATIETLLFVAGDDGLSLKQISSVLEITTQHAYQLLMTLQKEYELAQDRGLMIMEVGDTYQLATKKEYAEIIKKFAVSPLTTSLSQASLETLAIIAYKQPITRMEIDEIRGVQTTGALQKILMRGLIEEKGRVDGPGRAILYGTTKYFMDYFGLKDMAELPSIAEIELPEEEMTSDLFYDRFQQLEEVEAVDEQEEPSDDINLFNIEE</sequence>
<evidence type="ECO:0000313" key="7">
    <source>
        <dbReference type="EMBL" id="SER68640.1"/>
    </source>
</evidence>
<evidence type="ECO:0000256" key="5">
    <source>
        <dbReference type="HAMAP-Rule" id="MF_01804"/>
    </source>
</evidence>
<organism evidence="7 8">
    <name type="scientific">Isobaculum melis</name>
    <dbReference type="NCBI Taxonomy" id="142588"/>
    <lineage>
        <taxon>Bacteria</taxon>
        <taxon>Bacillati</taxon>
        <taxon>Bacillota</taxon>
        <taxon>Bacilli</taxon>
        <taxon>Lactobacillales</taxon>
        <taxon>Carnobacteriaceae</taxon>
        <taxon>Isobaculum</taxon>
    </lineage>
</organism>
<protein>
    <recommendedName>
        <fullName evidence="5">Segregation and condensation protein B</fullName>
    </recommendedName>
</protein>
<comment type="subcellular location">
    <subcellularLocation>
        <location evidence="5">Cytoplasm</location>
    </subcellularLocation>
    <text evidence="5">Associated with two foci at the outer edges of the nucleoid region in young cells, and at four foci within both cell halves in older cells.</text>
</comment>
<dbReference type="InterPro" id="IPR005234">
    <property type="entry name" value="ScpB_csome_segregation"/>
</dbReference>
<dbReference type="PANTHER" id="PTHR34298">
    <property type="entry name" value="SEGREGATION AND CONDENSATION PROTEIN B"/>
    <property type="match status" value="1"/>
</dbReference>
<dbReference type="RefSeq" id="WP_092650566.1">
    <property type="nucleotide sequence ID" value="NZ_FOHA01000003.1"/>
</dbReference>
<evidence type="ECO:0000256" key="6">
    <source>
        <dbReference type="SAM" id="MobiDB-lite"/>
    </source>
</evidence>
<dbReference type="Pfam" id="PF04079">
    <property type="entry name" value="SMC_ScpB"/>
    <property type="match status" value="1"/>
</dbReference>
<dbReference type="GO" id="GO:0006260">
    <property type="term" value="P:DNA replication"/>
    <property type="evidence" value="ECO:0007669"/>
    <property type="project" value="UniProtKB-UniRule"/>
</dbReference>
<keyword evidence="3 5" id="KW-0159">Chromosome partition</keyword>
<proteinExistence type="inferred from homology"/>
<keyword evidence="1 5" id="KW-0963">Cytoplasm</keyword>
<gene>
    <name evidence="5" type="primary">scpB</name>
    <name evidence="7" type="ORF">SAMN04488559_103107</name>
</gene>
<dbReference type="EMBL" id="FOHA01000003">
    <property type="protein sequence ID" value="SER68640.1"/>
    <property type="molecule type" value="Genomic_DNA"/>
</dbReference>
<name>A0A1H9R7H8_9LACT</name>
<dbReference type="GO" id="GO:0005737">
    <property type="term" value="C:cytoplasm"/>
    <property type="evidence" value="ECO:0007669"/>
    <property type="project" value="UniProtKB-SubCell"/>
</dbReference>
<keyword evidence="2 5" id="KW-0132">Cell division</keyword>
<evidence type="ECO:0000256" key="4">
    <source>
        <dbReference type="ARBA" id="ARBA00023306"/>
    </source>
</evidence>
<feature type="compositionally biased region" description="Acidic residues" evidence="6">
    <location>
        <begin position="191"/>
        <end position="202"/>
    </location>
</feature>
<dbReference type="PIRSF" id="PIRSF019345">
    <property type="entry name" value="ScpB"/>
    <property type="match status" value="1"/>
</dbReference>
<comment type="function">
    <text evidence="5">Participates in chromosomal partition during cell division. May act via the formation of a condensin-like complex containing Smc and ScpA that pull DNA away from mid-cell into both cell halves.</text>
</comment>
<dbReference type="PANTHER" id="PTHR34298:SF2">
    <property type="entry name" value="SEGREGATION AND CONDENSATION PROTEIN B"/>
    <property type="match status" value="1"/>
</dbReference>
<keyword evidence="8" id="KW-1185">Reference proteome</keyword>
<dbReference type="InterPro" id="IPR036388">
    <property type="entry name" value="WH-like_DNA-bd_sf"/>
</dbReference>
<comment type="similarity">
    <text evidence="5">Belongs to the ScpB family.</text>
</comment>
<accession>A0A1H9R7H8</accession>
<dbReference type="SUPFAM" id="SSF46785">
    <property type="entry name" value="Winged helix' DNA-binding domain"/>
    <property type="match status" value="2"/>
</dbReference>
<dbReference type="NCBIfam" id="TIGR00281">
    <property type="entry name" value="SMC-Scp complex subunit ScpB"/>
    <property type="match status" value="1"/>
</dbReference>
<dbReference type="HAMAP" id="MF_01804">
    <property type="entry name" value="ScpB"/>
    <property type="match status" value="1"/>
</dbReference>
<evidence type="ECO:0000256" key="2">
    <source>
        <dbReference type="ARBA" id="ARBA00022618"/>
    </source>
</evidence>
<dbReference type="STRING" id="142588.SAMN04488559_103107"/>
<reference evidence="7 8" key="1">
    <citation type="submission" date="2016-10" db="EMBL/GenBank/DDBJ databases">
        <authorList>
            <person name="de Groot N.N."/>
        </authorList>
    </citation>
    <scope>NUCLEOTIDE SEQUENCE [LARGE SCALE GENOMIC DNA]</scope>
    <source>
        <strain evidence="7 8">DSM 13760</strain>
    </source>
</reference>
<keyword evidence="4 5" id="KW-0131">Cell cycle</keyword>
<evidence type="ECO:0000256" key="1">
    <source>
        <dbReference type="ARBA" id="ARBA00022490"/>
    </source>
</evidence>
<comment type="subunit">
    <text evidence="5">Homodimer. Homodimerization may be required to stabilize the binding of ScpA to the Smc head domains. Component of a cohesin-like complex composed of ScpA, ScpB and the Smc homodimer, in which ScpA and ScpB bind to the head domain of Smc. The presence of the three proteins is required for the association of the complex with DNA.</text>
</comment>
<dbReference type="OrthoDB" id="9806226at2"/>
<dbReference type="GO" id="GO:0051301">
    <property type="term" value="P:cell division"/>
    <property type="evidence" value="ECO:0007669"/>
    <property type="project" value="UniProtKB-KW"/>
</dbReference>
<dbReference type="InterPro" id="IPR036390">
    <property type="entry name" value="WH_DNA-bd_sf"/>
</dbReference>